<proteinExistence type="predicted"/>
<gene>
    <name evidence="1" type="ORF">AN908_06615</name>
    <name evidence="2" type="ORF">AN908_07135</name>
</gene>
<organism evidence="1 3">
    <name type="scientific">Mycobacteroides immunogenum</name>
    <dbReference type="NCBI Taxonomy" id="83262"/>
    <lineage>
        <taxon>Bacteria</taxon>
        <taxon>Bacillati</taxon>
        <taxon>Actinomycetota</taxon>
        <taxon>Actinomycetes</taxon>
        <taxon>Mycobacteriales</taxon>
        <taxon>Mycobacteriaceae</taxon>
        <taxon>Mycobacteroides</taxon>
    </lineage>
</organism>
<accession>A0A7V8LQR6</accession>
<dbReference type="EMBL" id="LJFO01000003">
    <property type="protein sequence ID" value="KPG14334.1"/>
    <property type="molecule type" value="Genomic_DNA"/>
</dbReference>
<protein>
    <submittedName>
        <fullName evidence="1">Uncharacterized protein</fullName>
    </submittedName>
</protein>
<name>A0A7V8LQR6_9MYCO</name>
<sequence length="169" mass="19304">MIAIICVAITVGLVALLVTIHVFAERADTTTRMVKKAWTQHRDLMSGKQEAQHGDYPPINLDSDDVLKYATIDLPQLLDIHWSTQKLVALNEGHICARCGKYATELHYSSDSISSYIWNSYAKPDTCQTCVHAQYQKEVQRYLDLDPYIEARWHAENQYKSLQVLHLQG</sequence>
<comment type="caution">
    <text evidence="1">The sequence shown here is derived from an EMBL/GenBank/DDBJ whole genome shotgun (WGS) entry which is preliminary data.</text>
</comment>
<evidence type="ECO:0000313" key="2">
    <source>
        <dbReference type="EMBL" id="KPG14334.1"/>
    </source>
</evidence>
<evidence type="ECO:0000313" key="3">
    <source>
        <dbReference type="Proteomes" id="UP000037843"/>
    </source>
</evidence>
<dbReference type="AlphaFoldDB" id="A0A7V8LQR6"/>
<evidence type="ECO:0000313" key="1">
    <source>
        <dbReference type="EMBL" id="KPG14257.1"/>
    </source>
</evidence>
<reference evidence="1 3" key="1">
    <citation type="submission" date="2015-09" db="EMBL/GenBank/DDBJ databases">
        <title>Genome Sequences of Mycobacterium immunogenum Isolates, Recuperated from a Chloraminated Drinking Water Distribution System Simulator Subjected to Episodes of Nitrification.</title>
        <authorList>
            <person name="Gomez-Alvarez V."/>
            <person name="Revetta R.P."/>
        </authorList>
    </citation>
    <scope>NUCLEOTIDE SEQUENCE [LARGE SCALE GENOMIC DNA]</scope>
    <source>
        <strain evidence="1 3">H008</strain>
    </source>
</reference>
<dbReference type="Proteomes" id="UP000037843">
    <property type="component" value="Unassembled WGS sequence"/>
</dbReference>
<dbReference type="EMBL" id="LJFO01000003">
    <property type="protein sequence ID" value="KPG14257.1"/>
    <property type="molecule type" value="Genomic_DNA"/>
</dbReference>